<evidence type="ECO:0000313" key="13">
    <source>
        <dbReference type="EMBL" id="MFB9904889.1"/>
    </source>
</evidence>
<keyword evidence="14" id="KW-1185">Reference proteome</keyword>
<dbReference type="EC" id="2.7.13.3" evidence="2"/>
<dbReference type="PANTHER" id="PTHR24421:SF10">
    <property type="entry name" value="NITRATE_NITRITE SENSOR PROTEIN NARQ"/>
    <property type="match status" value="1"/>
</dbReference>
<evidence type="ECO:0000256" key="2">
    <source>
        <dbReference type="ARBA" id="ARBA00012438"/>
    </source>
</evidence>
<keyword evidence="3" id="KW-0597">Phosphoprotein</keyword>
<dbReference type="Pfam" id="PF02518">
    <property type="entry name" value="HATPase_c"/>
    <property type="match status" value="1"/>
</dbReference>
<dbReference type="PANTHER" id="PTHR24421">
    <property type="entry name" value="NITRATE/NITRITE SENSOR PROTEIN NARX-RELATED"/>
    <property type="match status" value="1"/>
</dbReference>
<protein>
    <recommendedName>
        <fullName evidence="2">histidine kinase</fullName>
        <ecNumber evidence="2">2.7.13.3</ecNumber>
    </recommendedName>
</protein>
<evidence type="ECO:0000256" key="9">
    <source>
        <dbReference type="SAM" id="Phobius"/>
    </source>
</evidence>
<dbReference type="InterPro" id="IPR036890">
    <property type="entry name" value="HATPase_C_sf"/>
</dbReference>
<organism evidence="13 14">
    <name type="scientific">Allokutzneria oryzae</name>
    <dbReference type="NCBI Taxonomy" id="1378989"/>
    <lineage>
        <taxon>Bacteria</taxon>
        <taxon>Bacillati</taxon>
        <taxon>Actinomycetota</taxon>
        <taxon>Actinomycetes</taxon>
        <taxon>Pseudonocardiales</taxon>
        <taxon>Pseudonocardiaceae</taxon>
        <taxon>Allokutzneria</taxon>
    </lineage>
</organism>
<evidence type="ECO:0000259" key="12">
    <source>
        <dbReference type="Pfam" id="PF13796"/>
    </source>
</evidence>
<evidence type="ECO:0000259" key="10">
    <source>
        <dbReference type="Pfam" id="PF02518"/>
    </source>
</evidence>
<evidence type="ECO:0000256" key="8">
    <source>
        <dbReference type="ARBA" id="ARBA00023012"/>
    </source>
</evidence>
<evidence type="ECO:0000256" key="4">
    <source>
        <dbReference type="ARBA" id="ARBA00022679"/>
    </source>
</evidence>
<dbReference type="RefSeq" id="WP_377852086.1">
    <property type="nucleotide sequence ID" value="NZ_JBHLZU010000010.1"/>
</dbReference>
<dbReference type="InterPro" id="IPR011712">
    <property type="entry name" value="Sig_transdc_His_kin_sub3_dim/P"/>
</dbReference>
<feature type="transmembrane region" description="Helical" evidence="9">
    <location>
        <begin position="27"/>
        <end position="48"/>
    </location>
</feature>
<dbReference type="Proteomes" id="UP001589693">
    <property type="component" value="Unassembled WGS sequence"/>
</dbReference>
<keyword evidence="8" id="KW-0902">Two-component regulatory system</keyword>
<proteinExistence type="predicted"/>
<dbReference type="InterPro" id="IPR025828">
    <property type="entry name" value="Put_sensor_dom"/>
</dbReference>
<dbReference type="Pfam" id="PF07730">
    <property type="entry name" value="HisKA_3"/>
    <property type="match status" value="1"/>
</dbReference>
<dbReference type="EMBL" id="JBHLZU010000010">
    <property type="protein sequence ID" value="MFB9904889.1"/>
    <property type="molecule type" value="Genomic_DNA"/>
</dbReference>
<comment type="caution">
    <text evidence="13">The sequence shown here is derived from an EMBL/GenBank/DDBJ whole genome shotgun (WGS) entry which is preliminary data.</text>
</comment>
<feature type="transmembrane region" description="Helical" evidence="9">
    <location>
        <begin position="128"/>
        <end position="154"/>
    </location>
</feature>
<feature type="domain" description="Histidine kinase/HSP90-like ATPase" evidence="10">
    <location>
        <begin position="339"/>
        <end position="425"/>
    </location>
</feature>
<keyword evidence="4" id="KW-0808">Transferase</keyword>
<reference evidence="13 14" key="1">
    <citation type="submission" date="2024-09" db="EMBL/GenBank/DDBJ databases">
        <authorList>
            <person name="Sun Q."/>
            <person name="Mori K."/>
        </authorList>
    </citation>
    <scope>NUCLEOTIDE SEQUENCE [LARGE SCALE GENOMIC DNA]</scope>
    <source>
        <strain evidence="13 14">TBRC 7907</strain>
    </source>
</reference>
<evidence type="ECO:0000256" key="3">
    <source>
        <dbReference type="ARBA" id="ARBA00022553"/>
    </source>
</evidence>
<feature type="transmembrane region" description="Helical" evidence="9">
    <location>
        <begin position="174"/>
        <end position="192"/>
    </location>
</feature>
<dbReference type="InterPro" id="IPR050482">
    <property type="entry name" value="Sensor_HK_TwoCompSys"/>
</dbReference>
<dbReference type="Gene3D" id="1.20.5.1930">
    <property type="match status" value="1"/>
</dbReference>
<feature type="domain" description="Putative sensor" evidence="12">
    <location>
        <begin position="27"/>
        <end position="207"/>
    </location>
</feature>
<dbReference type="SUPFAM" id="SSF55874">
    <property type="entry name" value="ATPase domain of HSP90 chaperone/DNA topoisomerase II/histidine kinase"/>
    <property type="match status" value="1"/>
</dbReference>
<keyword evidence="9" id="KW-0812">Transmembrane</keyword>
<evidence type="ECO:0000313" key="14">
    <source>
        <dbReference type="Proteomes" id="UP001589693"/>
    </source>
</evidence>
<comment type="catalytic activity">
    <reaction evidence="1">
        <text>ATP + protein L-histidine = ADP + protein N-phospho-L-histidine.</text>
        <dbReference type="EC" id="2.7.13.3"/>
    </reaction>
</comment>
<dbReference type="Pfam" id="PF13796">
    <property type="entry name" value="Sensor"/>
    <property type="match status" value="1"/>
</dbReference>
<keyword evidence="7" id="KW-0067">ATP-binding</keyword>
<dbReference type="InterPro" id="IPR003594">
    <property type="entry name" value="HATPase_dom"/>
</dbReference>
<evidence type="ECO:0000256" key="6">
    <source>
        <dbReference type="ARBA" id="ARBA00022777"/>
    </source>
</evidence>
<evidence type="ECO:0000256" key="1">
    <source>
        <dbReference type="ARBA" id="ARBA00000085"/>
    </source>
</evidence>
<dbReference type="GO" id="GO:0016301">
    <property type="term" value="F:kinase activity"/>
    <property type="evidence" value="ECO:0007669"/>
    <property type="project" value="UniProtKB-KW"/>
</dbReference>
<keyword evidence="9" id="KW-1133">Transmembrane helix</keyword>
<keyword evidence="9" id="KW-0472">Membrane</keyword>
<accession>A0ABV5ZYX9</accession>
<keyword evidence="5" id="KW-0547">Nucleotide-binding</keyword>
<evidence type="ECO:0000256" key="7">
    <source>
        <dbReference type="ARBA" id="ARBA00022840"/>
    </source>
</evidence>
<sequence length="426" mass="46623">MTSNATGIDRYQPVPVTWAQARRDFGYLIPGLFIGLATFIPLMVTFWLGVGLTVIWIGIAVLAGCLAAARGFASGERARVRWLYRRELPPTYYRRNEGRGFGRLWRSLQDPQSWKDLLFGFIQLPVRIVTWVLTLLWSVMTLGGLSYTLWQWALPDGNVTVFQLLGFDSKLVELAGYTVIGLLFCVSLPYVLRGLAAFDSGMVRVMLTNEAAALRARTEQLTTSRTAAVQAEAQTLRRVERDIHDGPQQRLVRLSMDLEAVRRRLDDDPQAARPLVEEALTQSQEALSELRAVSRGIAPPILTDRGLRAALTATAARCPVEVSLEIDLESGQRLPEAVENAAYFVVSEALTNVAKHSGATLCTVTVRRDHRMLLIQVRDNGTGGAHLGKGHGLAGLADRLAAVDGQLDIASPSGGPTVLTADIPLS</sequence>
<dbReference type="CDD" id="cd16917">
    <property type="entry name" value="HATPase_UhpB-NarQ-NarX-like"/>
    <property type="match status" value="1"/>
</dbReference>
<keyword evidence="6 13" id="KW-0418">Kinase</keyword>
<feature type="domain" description="Signal transduction histidine kinase subgroup 3 dimerisation and phosphoacceptor" evidence="11">
    <location>
        <begin position="237"/>
        <end position="300"/>
    </location>
</feature>
<dbReference type="Gene3D" id="3.30.565.10">
    <property type="entry name" value="Histidine kinase-like ATPase, C-terminal domain"/>
    <property type="match status" value="1"/>
</dbReference>
<evidence type="ECO:0000259" key="11">
    <source>
        <dbReference type="Pfam" id="PF07730"/>
    </source>
</evidence>
<gene>
    <name evidence="13" type="ORF">ACFFQA_13180</name>
</gene>
<name>A0ABV5ZYX9_9PSEU</name>
<evidence type="ECO:0000256" key="5">
    <source>
        <dbReference type="ARBA" id="ARBA00022741"/>
    </source>
</evidence>
<feature type="transmembrane region" description="Helical" evidence="9">
    <location>
        <begin position="54"/>
        <end position="73"/>
    </location>
</feature>